<protein>
    <submittedName>
        <fullName evidence="1">Uncharacterized protein</fullName>
    </submittedName>
</protein>
<gene>
    <name evidence="1" type="ORF">WH298_19270</name>
</gene>
<keyword evidence="2" id="KW-1185">Reference proteome</keyword>
<reference evidence="1 2" key="1">
    <citation type="submission" date="2023-12" db="EMBL/GenBank/DDBJ databases">
        <title>Gut-associated functions are favored during microbiome assembly across C. elegans life.</title>
        <authorList>
            <person name="Zimmermann J."/>
        </authorList>
    </citation>
    <scope>NUCLEOTIDE SEQUENCE [LARGE SCALE GENOMIC DNA]</scope>
    <source>
        <strain evidence="1 2">BIGb0393</strain>
    </source>
</reference>
<evidence type="ECO:0000313" key="2">
    <source>
        <dbReference type="Proteomes" id="UP001362100"/>
    </source>
</evidence>
<accession>A0ABU8PZ13</accession>
<proteinExistence type="predicted"/>
<evidence type="ECO:0000313" key="1">
    <source>
        <dbReference type="EMBL" id="MEJ5047326.1"/>
    </source>
</evidence>
<comment type="caution">
    <text evidence="1">The sequence shown here is derived from an EMBL/GenBank/DDBJ whole genome shotgun (WGS) entry which is preliminary data.</text>
</comment>
<dbReference type="Proteomes" id="UP001362100">
    <property type="component" value="Unassembled WGS sequence"/>
</dbReference>
<name>A0ABU8PZ13_9GAMM</name>
<dbReference type="EMBL" id="JBBGZW010000001">
    <property type="protein sequence ID" value="MEJ5047326.1"/>
    <property type="molecule type" value="Genomic_DNA"/>
</dbReference>
<dbReference type="RefSeq" id="WP_180823614.1">
    <property type="nucleotide sequence ID" value="NZ_JACAWY010000001.1"/>
</dbReference>
<organism evidence="1 2">
    <name type="scientific">Pantoea nemavictus</name>
    <dbReference type="NCBI Taxonomy" id="2726955"/>
    <lineage>
        <taxon>Bacteria</taxon>
        <taxon>Pseudomonadati</taxon>
        <taxon>Pseudomonadota</taxon>
        <taxon>Gammaproteobacteria</taxon>
        <taxon>Enterobacterales</taxon>
        <taxon>Erwiniaceae</taxon>
        <taxon>Pantoea</taxon>
    </lineage>
</organism>
<sequence>MSFDKSENMDDIHAVIGHAVSCLLKSDQPLQIDLITALLKHHEEQAPIQLKSGYVDAMGKIAEKMS</sequence>